<dbReference type="EMBL" id="LKEB01000005">
    <property type="protein sequence ID" value="ROW16510.1"/>
    <property type="molecule type" value="Genomic_DNA"/>
</dbReference>
<evidence type="ECO:0000259" key="1">
    <source>
        <dbReference type="Pfam" id="PF13460"/>
    </source>
</evidence>
<dbReference type="InterPro" id="IPR016040">
    <property type="entry name" value="NAD(P)-bd_dom"/>
</dbReference>
<dbReference type="InParanoid" id="A0A423XJC0"/>
<accession>A0A423XJC0</accession>
<feature type="domain" description="NAD(P)-binding" evidence="1">
    <location>
        <begin position="7"/>
        <end position="172"/>
    </location>
</feature>
<proteinExistence type="predicted"/>
<dbReference type="PANTHER" id="PTHR14097:SF9">
    <property type="entry name" value="EPIMERASE, PUTATIVE (AFU_ORTHOLOGUE AFUA_8G07320)-RELATED"/>
    <property type="match status" value="1"/>
</dbReference>
<dbReference type="SUPFAM" id="SSF51735">
    <property type="entry name" value="NAD(P)-binding Rossmann-fold domains"/>
    <property type="match status" value="1"/>
</dbReference>
<gene>
    <name evidence="2" type="ORF">VPNG_02797</name>
</gene>
<sequence>MKIVITGATGFTGHEVLKQCIEHSSITSIVVLSRRQLPGSVADPKVKVIVLDNFLEYSPSTLSELKGADACIWTLGKPYIADRKEARTVSIDYTMTAAKAFTKDTVASEGRFRFVYVSGVAVVRDQNKSLWFVGEYRKIRGQVEYELTEQAKRNPAVFESYILRPGAILNEGYSLRNIAWLLGPSVRVEVLARAMIDIALNGFEKDTLENKDVVEGWDTGVRNPQ</sequence>
<comment type="caution">
    <text evidence="2">The sequence shown here is derived from an EMBL/GenBank/DDBJ whole genome shotgun (WGS) entry which is preliminary data.</text>
</comment>
<organism evidence="2 3">
    <name type="scientific">Cytospora leucostoma</name>
    <dbReference type="NCBI Taxonomy" id="1230097"/>
    <lineage>
        <taxon>Eukaryota</taxon>
        <taxon>Fungi</taxon>
        <taxon>Dikarya</taxon>
        <taxon>Ascomycota</taxon>
        <taxon>Pezizomycotina</taxon>
        <taxon>Sordariomycetes</taxon>
        <taxon>Sordariomycetidae</taxon>
        <taxon>Diaporthales</taxon>
        <taxon>Cytosporaceae</taxon>
        <taxon>Cytospora</taxon>
    </lineage>
</organism>
<dbReference type="InterPro" id="IPR036291">
    <property type="entry name" value="NAD(P)-bd_dom_sf"/>
</dbReference>
<dbReference type="STRING" id="1230097.A0A423XJC0"/>
<dbReference type="Proteomes" id="UP000285146">
    <property type="component" value="Unassembled WGS sequence"/>
</dbReference>
<name>A0A423XJC0_9PEZI</name>
<reference evidence="2 3" key="1">
    <citation type="submission" date="2015-09" db="EMBL/GenBank/DDBJ databases">
        <title>Host preference determinants of Valsa canker pathogens revealed by comparative genomics.</title>
        <authorList>
            <person name="Yin Z."/>
            <person name="Huang L."/>
        </authorList>
    </citation>
    <scope>NUCLEOTIDE SEQUENCE [LARGE SCALE GENOMIC DNA]</scope>
    <source>
        <strain evidence="2 3">SXYLt</strain>
    </source>
</reference>
<dbReference type="AlphaFoldDB" id="A0A423XJC0"/>
<keyword evidence="3" id="KW-1185">Reference proteome</keyword>
<protein>
    <recommendedName>
        <fullName evidence="1">NAD(P)-binding domain-containing protein</fullName>
    </recommendedName>
</protein>
<dbReference type="PANTHER" id="PTHR14097">
    <property type="entry name" value="OXIDOREDUCTASE HTATIP2"/>
    <property type="match status" value="1"/>
</dbReference>
<dbReference type="Pfam" id="PF13460">
    <property type="entry name" value="NAD_binding_10"/>
    <property type="match status" value="1"/>
</dbReference>
<dbReference type="OrthoDB" id="4161186at2759"/>
<dbReference type="Gene3D" id="3.40.50.720">
    <property type="entry name" value="NAD(P)-binding Rossmann-like Domain"/>
    <property type="match status" value="1"/>
</dbReference>
<evidence type="ECO:0000313" key="2">
    <source>
        <dbReference type="EMBL" id="ROW16510.1"/>
    </source>
</evidence>
<evidence type="ECO:0000313" key="3">
    <source>
        <dbReference type="Proteomes" id="UP000285146"/>
    </source>
</evidence>